<dbReference type="Proteomes" id="UP000001542">
    <property type="component" value="Unassembled WGS sequence"/>
</dbReference>
<dbReference type="InterPro" id="IPR027482">
    <property type="entry name" value="Sec1-like_dom2"/>
</dbReference>
<evidence type="ECO:0000256" key="1">
    <source>
        <dbReference type="ARBA" id="ARBA00009884"/>
    </source>
</evidence>
<dbReference type="KEGG" id="tva:4767106"/>
<dbReference type="GO" id="GO:0019905">
    <property type="term" value="F:syntaxin binding"/>
    <property type="evidence" value="ECO:0000318"/>
    <property type="project" value="GO_Central"/>
</dbReference>
<dbReference type="Gene3D" id="3.40.50.2060">
    <property type="match status" value="1"/>
</dbReference>
<dbReference type="GO" id="GO:0030141">
    <property type="term" value="C:secretory granule"/>
    <property type="evidence" value="ECO:0000318"/>
    <property type="project" value="GO_Central"/>
</dbReference>
<dbReference type="InParanoid" id="A2EDX4"/>
<dbReference type="GO" id="GO:0006904">
    <property type="term" value="P:vesicle docking involved in exocytosis"/>
    <property type="evidence" value="ECO:0000318"/>
    <property type="project" value="GO_Central"/>
</dbReference>
<comment type="similarity">
    <text evidence="1">Belongs to the STXBP/unc-18/SEC1 family.</text>
</comment>
<dbReference type="Gene3D" id="3.40.50.1910">
    <property type="match status" value="1"/>
</dbReference>
<evidence type="ECO:0000313" key="3">
    <source>
        <dbReference type="Proteomes" id="UP000001542"/>
    </source>
</evidence>
<dbReference type="GO" id="GO:0005886">
    <property type="term" value="C:plasma membrane"/>
    <property type="evidence" value="ECO:0000318"/>
    <property type="project" value="GO_Central"/>
</dbReference>
<dbReference type="eggNOG" id="KOG1300">
    <property type="taxonomic scope" value="Eukaryota"/>
</dbReference>
<dbReference type="GO" id="GO:0006886">
    <property type="term" value="P:intracellular protein transport"/>
    <property type="evidence" value="ECO:0000318"/>
    <property type="project" value="GO_Central"/>
</dbReference>
<dbReference type="SMR" id="A2EDX4"/>
<reference evidence="2" key="2">
    <citation type="journal article" date="2007" name="Science">
        <title>Draft genome sequence of the sexually transmitted pathogen Trichomonas vaginalis.</title>
        <authorList>
            <person name="Carlton J.M."/>
            <person name="Hirt R.P."/>
            <person name="Silva J.C."/>
            <person name="Delcher A.L."/>
            <person name="Schatz M."/>
            <person name="Zhao Q."/>
            <person name="Wortman J.R."/>
            <person name="Bidwell S.L."/>
            <person name="Alsmark U.C.M."/>
            <person name="Besteiro S."/>
            <person name="Sicheritz-Ponten T."/>
            <person name="Noel C.J."/>
            <person name="Dacks J.B."/>
            <person name="Foster P.G."/>
            <person name="Simillion C."/>
            <person name="Van de Peer Y."/>
            <person name="Miranda-Saavedra D."/>
            <person name="Barton G.J."/>
            <person name="Westrop G.D."/>
            <person name="Mueller S."/>
            <person name="Dessi D."/>
            <person name="Fiori P.L."/>
            <person name="Ren Q."/>
            <person name="Paulsen I."/>
            <person name="Zhang H."/>
            <person name="Bastida-Corcuera F.D."/>
            <person name="Simoes-Barbosa A."/>
            <person name="Brown M.T."/>
            <person name="Hayes R.D."/>
            <person name="Mukherjee M."/>
            <person name="Okumura C.Y."/>
            <person name="Schneider R."/>
            <person name="Smith A.J."/>
            <person name="Vanacova S."/>
            <person name="Villalvazo M."/>
            <person name="Haas B.J."/>
            <person name="Pertea M."/>
            <person name="Feldblyum T.V."/>
            <person name="Utterback T.R."/>
            <person name="Shu C.L."/>
            <person name="Osoegawa K."/>
            <person name="de Jong P.J."/>
            <person name="Hrdy I."/>
            <person name="Horvathova L."/>
            <person name="Zubacova Z."/>
            <person name="Dolezal P."/>
            <person name="Malik S.B."/>
            <person name="Logsdon J.M. Jr."/>
            <person name="Henze K."/>
            <person name="Gupta A."/>
            <person name="Wang C.C."/>
            <person name="Dunne R.L."/>
            <person name="Upcroft J.A."/>
            <person name="Upcroft P."/>
            <person name="White O."/>
            <person name="Salzberg S.L."/>
            <person name="Tang P."/>
            <person name="Chiu C.-H."/>
            <person name="Lee Y.-S."/>
            <person name="Embley T.M."/>
            <person name="Coombs G.H."/>
            <person name="Mottram J.C."/>
            <person name="Tachezy J."/>
            <person name="Fraser-Liggett C.M."/>
            <person name="Johnson P.J."/>
        </authorList>
    </citation>
    <scope>NUCLEOTIDE SEQUENCE [LARGE SCALE GENOMIC DNA]</scope>
    <source>
        <strain evidence="2">G3</strain>
    </source>
</reference>
<dbReference type="AlphaFoldDB" id="A2EDX4"/>
<dbReference type="Pfam" id="PF00995">
    <property type="entry name" value="Sec1"/>
    <property type="match status" value="1"/>
</dbReference>
<dbReference type="InterPro" id="IPR001619">
    <property type="entry name" value="Sec1-like"/>
</dbReference>
<dbReference type="VEuPathDB" id="TrichDB:TVAG_364050"/>
<gene>
    <name evidence="2" type="ORF">TVAG_364050</name>
</gene>
<dbReference type="Gene3D" id="1.25.40.60">
    <property type="match status" value="1"/>
</dbReference>
<name>A2EDX4_TRIV3</name>
<dbReference type="Gene3D" id="3.90.830.10">
    <property type="entry name" value="Syntaxin Binding Protein 1, Chain A, domain 2"/>
    <property type="match status" value="1"/>
</dbReference>
<sequence>MQASADIRTLERNVFINAITKIKSENKGFKFILVVDTMTLPAISALISTTELIEHNVILTELYEKKREPFPMYQAIYLLHPCVDIKQFIADFSDKTPLYAAAHLLFTYTCLPSTMSALESHPEVVNHILTFLDLWIHYQPTQPGVFMVPSPRAYKFLYSPNSPVDFNAISDEINYGLISFFLTIKAIPSIAYPKSMDKIKRFCTKFNDQLMGVTRELDDGGRSLNKDNTLLLIIPRGADPITPLLHRFTYQSMIYENFPVENDCVYLKEGDPNSVVALNPYEDKIFNDYCYKHFQKFIEIRDLSSQVTQTHKIITDPNIDKTSQKYAEAMKRYIRDQSYATTVSNHLDICIRLDEALTKRCLADISKYEQQLAAKEKDGSSYKPNLSDLQDIIIKQGPEPMDKLRALAVYQLSGGKISDTELERLLEAGSLTTGNWKDAILNLKYLGDAAPRQSLREVNPVEEPFVTDIYYPYAAQACMDAIDGKLDKKCFEIPTHTGRYTNVVLFFFGGVSFAELEKVELLRQRMKSTKIYVGATNTLTPRQFLAQTRGLTSTQ</sequence>
<dbReference type="InterPro" id="IPR036045">
    <property type="entry name" value="Sec1-like_sf"/>
</dbReference>
<dbReference type="OrthoDB" id="2228at2759"/>
<reference evidence="2" key="1">
    <citation type="submission" date="2006-10" db="EMBL/GenBank/DDBJ databases">
        <authorList>
            <person name="Amadeo P."/>
            <person name="Zhao Q."/>
            <person name="Wortman J."/>
            <person name="Fraser-Liggett C."/>
            <person name="Carlton J."/>
        </authorList>
    </citation>
    <scope>NUCLEOTIDE SEQUENCE</scope>
    <source>
        <strain evidence="2">G3</strain>
    </source>
</reference>
<dbReference type="PANTHER" id="PTHR11679">
    <property type="entry name" value="VESICLE PROTEIN SORTING-ASSOCIATED"/>
    <property type="match status" value="1"/>
</dbReference>
<keyword evidence="3" id="KW-1185">Reference proteome</keyword>
<dbReference type="PIRSF" id="PIRSF005715">
    <property type="entry name" value="VPS45_Sec1"/>
    <property type="match status" value="1"/>
</dbReference>
<dbReference type="InterPro" id="IPR043127">
    <property type="entry name" value="Sec-1-like_dom3a"/>
</dbReference>
<dbReference type="STRING" id="5722.A2EDX4"/>
<dbReference type="InterPro" id="IPR043154">
    <property type="entry name" value="Sec-1-like_dom1"/>
</dbReference>
<evidence type="ECO:0000313" key="2">
    <source>
        <dbReference type="EMBL" id="EAY09190.1"/>
    </source>
</evidence>
<dbReference type="RefSeq" id="XP_001321413.1">
    <property type="nucleotide sequence ID" value="XM_001321378.1"/>
</dbReference>
<organism evidence="2 3">
    <name type="scientific">Trichomonas vaginalis (strain ATCC PRA-98 / G3)</name>
    <dbReference type="NCBI Taxonomy" id="412133"/>
    <lineage>
        <taxon>Eukaryota</taxon>
        <taxon>Metamonada</taxon>
        <taxon>Parabasalia</taxon>
        <taxon>Trichomonadida</taxon>
        <taxon>Trichomonadidae</taxon>
        <taxon>Trichomonas</taxon>
    </lineage>
</organism>
<protein>
    <submittedName>
        <fullName evidence="2">Sec1 family protein</fullName>
    </submittedName>
</protein>
<dbReference type="SUPFAM" id="SSF56815">
    <property type="entry name" value="Sec1/munc18-like (SM) proteins"/>
    <property type="match status" value="1"/>
</dbReference>
<dbReference type="EMBL" id="DS113363">
    <property type="protein sequence ID" value="EAY09190.1"/>
    <property type="molecule type" value="Genomic_DNA"/>
</dbReference>
<dbReference type="GO" id="GO:0016192">
    <property type="term" value="P:vesicle-mediated transport"/>
    <property type="evidence" value="ECO:0000318"/>
    <property type="project" value="GO_Central"/>
</dbReference>
<accession>A2EDX4</accession>
<dbReference type="VEuPathDB" id="TrichDB:TVAGG3_0948210"/>
<proteinExistence type="inferred from homology"/>